<dbReference type="InterPro" id="IPR036890">
    <property type="entry name" value="HATPase_C_sf"/>
</dbReference>
<evidence type="ECO:0000256" key="1">
    <source>
        <dbReference type="ARBA" id="ARBA00000085"/>
    </source>
</evidence>
<dbReference type="EC" id="2.7.13.3" evidence="3"/>
<dbReference type="PANTHER" id="PTHR45436:SF15">
    <property type="entry name" value="SENSOR HISTIDINE KINASE CUSS"/>
    <property type="match status" value="1"/>
</dbReference>
<dbReference type="Proteomes" id="UP001556220">
    <property type="component" value="Unassembled WGS sequence"/>
</dbReference>
<protein>
    <recommendedName>
        <fullName evidence="3">histidine kinase</fullName>
        <ecNumber evidence="3">2.7.13.3</ecNumber>
    </recommendedName>
</protein>
<comment type="caution">
    <text evidence="13">The sequence shown here is derived from an EMBL/GenBank/DDBJ whole genome shotgun (WGS) entry which is preliminary data.</text>
</comment>
<dbReference type="SUPFAM" id="SSF55874">
    <property type="entry name" value="ATPase domain of HSP90 chaperone/DNA topoisomerase II/histidine kinase"/>
    <property type="match status" value="1"/>
</dbReference>
<dbReference type="InterPro" id="IPR050428">
    <property type="entry name" value="TCS_sensor_his_kinase"/>
</dbReference>
<sequence>MSHAPARRPSLRRRLLGFLLIPVAILLVLDILLTYGVALGYSNHVHDRDLGNDALTLAKMMGNEQLGGELTPQARFLLQYDPNGDSYFSVVSRKYGLLAGNGHLPQPAQVPSVGAAPELFDTRMDKRPLRAVTLSEASISRPGDTLIITVAETLHDRHVQARSILLLAILTQALLIVCVLSLVWFGVTHGLRVLDPLTRRLARRNQELTPIGGPDVPQEILPLTRTIDALFARLRGMLALHDRFIADAAHQLRTPLTGLSLHVERALADPDPANVRDALTHIRRLTQRAARTTAQLLALTRAQAPSTDTVEHVPLELTRLIPEAVMQRVHEALAAGVDLGYQGPEQTLSIDGHAASLHDLLDNLIDNSIRYAGRGSTVTVSLQARPDGGANLMVEDNGPGVPPEMLPRLSERFFRAPGTSEEGSGLGLAIVQRTAERHHAEVIYQLGEEQGLCVEVRFPPPRVRNSPVPHPETPLAR</sequence>
<evidence type="ECO:0000256" key="2">
    <source>
        <dbReference type="ARBA" id="ARBA00004141"/>
    </source>
</evidence>
<keyword evidence="9" id="KW-0902">Two-component regulatory system</keyword>
<keyword evidence="10 11" id="KW-0472">Membrane</keyword>
<evidence type="ECO:0000256" key="7">
    <source>
        <dbReference type="ARBA" id="ARBA00022777"/>
    </source>
</evidence>
<dbReference type="PRINTS" id="PR00344">
    <property type="entry name" value="BCTRLSENSOR"/>
</dbReference>
<evidence type="ECO:0000256" key="10">
    <source>
        <dbReference type="ARBA" id="ARBA00023136"/>
    </source>
</evidence>
<dbReference type="InterPro" id="IPR005467">
    <property type="entry name" value="His_kinase_dom"/>
</dbReference>
<keyword evidence="14" id="KW-1185">Reference proteome</keyword>
<evidence type="ECO:0000313" key="13">
    <source>
        <dbReference type="EMBL" id="MEW9573143.1"/>
    </source>
</evidence>
<proteinExistence type="predicted"/>
<dbReference type="SUPFAM" id="SSF47384">
    <property type="entry name" value="Homodimeric domain of signal transducing histidine kinase"/>
    <property type="match status" value="1"/>
</dbReference>
<keyword evidence="4" id="KW-0597">Phosphoprotein</keyword>
<evidence type="ECO:0000259" key="12">
    <source>
        <dbReference type="PROSITE" id="PS50109"/>
    </source>
</evidence>
<evidence type="ECO:0000256" key="6">
    <source>
        <dbReference type="ARBA" id="ARBA00022692"/>
    </source>
</evidence>
<dbReference type="Gene3D" id="3.30.565.10">
    <property type="entry name" value="Histidine kinase-like ATPase, C-terminal domain"/>
    <property type="match status" value="1"/>
</dbReference>
<dbReference type="Pfam" id="PF00512">
    <property type="entry name" value="HisKA"/>
    <property type="match status" value="1"/>
</dbReference>
<dbReference type="Pfam" id="PF02518">
    <property type="entry name" value="HATPase_c"/>
    <property type="match status" value="1"/>
</dbReference>
<dbReference type="PANTHER" id="PTHR45436">
    <property type="entry name" value="SENSOR HISTIDINE KINASE YKOH"/>
    <property type="match status" value="1"/>
</dbReference>
<evidence type="ECO:0000313" key="14">
    <source>
        <dbReference type="Proteomes" id="UP001556220"/>
    </source>
</evidence>
<feature type="domain" description="Histidine kinase" evidence="12">
    <location>
        <begin position="247"/>
        <end position="462"/>
    </location>
</feature>
<evidence type="ECO:0000256" key="3">
    <source>
        <dbReference type="ARBA" id="ARBA00012438"/>
    </source>
</evidence>
<comment type="catalytic activity">
    <reaction evidence="1">
        <text>ATP + protein L-histidine = ADP + protein N-phospho-L-histidine.</text>
        <dbReference type="EC" id="2.7.13.3"/>
    </reaction>
</comment>
<keyword evidence="5" id="KW-0808">Transferase</keyword>
<keyword evidence="13" id="KW-0547">Nucleotide-binding</keyword>
<dbReference type="InterPro" id="IPR003661">
    <property type="entry name" value="HisK_dim/P_dom"/>
</dbReference>
<organism evidence="13 14">
    <name type="scientific">Rhodanobacter lycopersici</name>
    <dbReference type="NCBI Taxonomy" id="3162487"/>
    <lineage>
        <taxon>Bacteria</taxon>
        <taxon>Pseudomonadati</taxon>
        <taxon>Pseudomonadota</taxon>
        <taxon>Gammaproteobacteria</taxon>
        <taxon>Lysobacterales</taxon>
        <taxon>Rhodanobacteraceae</taxon>
        <taxon>Rhodanobacter</taxon>
    </lineage>
</organism>
<feature type="transmembrane region" description="Helical" evidence="11">
    <location>
        <begin position="164"/>
        <end position="187"/>
    </location>
</feature>
<dbReference type="InterPro" id="IPR004358">
    <property type="entry name" value="Sig_transdc_His_kin-like_C"/>
</dbReference>
<dbReference type="EMBL" id="JBFOHK010000004">
    <property type="protein sequence ID" value="MEW9573143.1"/>
    <property type="molecule type" value="Genomic_DNA"/>
</dbReference>
<dbReference type="InterPro" id="IPR013727">
    <property type="entry name" value="2CSK_N"/>
</dbReference>
<dbReference type="GO" id="GO:0005524">
    <property type="term" value="F:ATP binding"/>
    <property type="evidence" value="ECO:0007669"/>
    <property type="project" value="UniProtKB-KW"/>
</dbReference>
<name>A0ABV3QH31_9GAMM</name>
<dbReference type="RefSeq" id="WP_367855197.1">
    <property type="nucleotide sequence ID" value="NZ_JBFOHK010000004.1"/>
</dbReference>
<reference evidence="13 14" key="1">
    <citation type="submission" date="2024-06" db="EMBL/GenBank/DDBJ databases">
        <authorList>
            <person name="Woo H."/>
        </authorList>
    </citation>
    <scope>NUCLEOTIDE SEQUENCE [LARGE SCALE GENOMIC DNA]</scope>
    <source>
        <strain evidence="13 14">Si-c</strain>
    </source>
</reference>
<feature type="transmembrane region" description="Helical" evidence="11">
    <location>
        <begin position="15"/>
        <end position="38"/>
    </location>
</feature>
<dbReference type="InterPro" id="IPR036097">
    <property type="entry name" value="HisK_dim/P_sf"/>
</dbReference>
<evidence type="ECO:0000256" key="9">
    <source>
        <dbReference type="ARBA" id="ARBA00023012"/>
    </source>
</evidence>
<dbReference type="PROSITE" id="PS50109">
    <property type="entry name" value="HIS_KIN"/>
    <property type="match status" value="1"/>
</dbReference>
<accession>A0ABV3QH31</accession>
<dbReference type="Pfam" id="PF08521">
    <property type="entry name" value="2CSK_N"/>
    <property type="match status" value="1"/>
</dbReference>
<dbReference type="SMART" id="SM00388">
    <property type="entry name" value="HisKA"/>
    <property type="match status" value="1"/>
</dbReference>
<comment type="subcellular location">
    <subcellularLocation>
        <location evidence="2">Membrane</location>
        <topology evidence="2">Multi-pass membrane protein</topology>
    </subcellularLocation>
</comment>
<evidence type="ECO:0000256" key="4">
    <source>
        <dbReference type="ARBA" id="ARBA00022553"/>
    </source>
</evidence>
<keyword evidence="6 11" id="KW-0812">Transmembrane</keyword>
<dbReference type="SMART" id="SM00387">
    <property type="entry name" value="HATPase_c"/>
    <property type="match status" value="1"/>
</dbReference>
<keyword evidence="8 11" id="KW-1133">Transmembrane helix</keyword>
<dbReference type="Gene3D" id="1.10.287.130">
    <property type="match status" value="1"/>
</dbReference>
<evidence type="ECO:0000256" key="5">
    <source>
        <dbReference type="ARBA" id="ARBA00022679"/>
    </source>
</evidence>
<gene>
    <name evidence="13" type="ORF">ABQJ54_15405</name>
</gene>
<dbReference type="CDD" id="cd00082">
    <property type="entry name" value="HisKA"/>
    <property type="match status" value="1"/>
</dbReference>
<evidence type="ECO:0000256" key="8">
    <source>
        <dbReference type="ARBA" id="ARBA00022989"/>
    </source>
</evidence>
<evidence type="ECO:0000256" key="11">
    <source>
        <dbReference type="SAM" id="Phobius"/>
    </source>
</evidence>
<keyword evidence="13" id="KW-0067">ATP-binding</keyword>
<keyword evidence="7" id="KW-0418">Kinase</keyword>
<dbReference type="InterPro" id="IPR003594">
    <property type="entry name" value="HATPase_dom"/>
</dbReference>